<feature type="chain" id="PRO_5047237442" description="beta-N-acetylhexosaminidase" evidence="6">
    <location>
        <begin position="18"/>
        <end position="617"/>
    </location>
</feature>
<comment type="catalytic activity">
    <reaction evidence="1">
        <text>Hydrolysis of terminal non-reducing N-acetyl-D-hexosamine residues in N-acetyl-beta-D-hexosaminides.</text>
        <dbReference type="EC" id="3.2.1.52"/>
    </reaction>
</comment>
<dbReference type="SUPFAM" id="SSF55545">
    <property type="entry name" value="beta-N-acetylhexosaminidase-like domain"/>
    <property type="match status" value="1"/>
</dbReference>
<dbReference type="PRINTS" id="PR00738">
    <property type="entry name" value="GLHYDRLASE20"/>
</dbReference>
<feature type="domain" description="Glycoside hydrolase family 20 catalytic" evidence="7">
    <location>
        <begin position="133"/>
        <end position="239"/>
    </location>
</feature>
<keyword evidence="10" id="KW-1185">Reference proteome</keyword>
<evidence type="ECO:0000259" key="7">
    <source>
        <dbReference type="Pfam" id="PF00728"/>
    </source>
</evidence>
<protein>
    <recommendedName>
        <fullName evidence="3">beta-N-acetylhexosaminidase</fullName>
        <ecNumber evidence="3">3.2.1.52</ecNumber>
    </recommendedName>
</protein>
<dbReference type="Pfam" id="PF02838">
    <property type="entry name" value="Glyco_hydro_20b"/>
    <property type="match status" value="1"/>
</dbReference>
<dbReference type="InterPro" id="IPR029018">
    <property type="entry name" value="Hex-like_dom2"/>
</dbReference>
<dbReference type="EC" id="3.2.1.52" evidence="3"/>
<feature type="signal peptide" evidence="6">
    <location>
        <begin position="1"/>
        <end position="17"/>
    </location>
</feature>
<reference evidence="9 10" key="1">
    <citation type="submission" date="2018-05" db="EMBL/GenBank/DDBJ databases">
        <title>Chitinophaga sp. nov., isolated from rhizosphere soil of Alhagi.</title>
        <authorList>
            <person name="Liu Y."/>
        </authorList>
    </citation>
    <scope>NUCLEOTIDE SEQUENCE [LARGE SCALE GENOMIC DNA]</scope>
    <source>
        <strain evidence="9 10">T22</strain>
    </source>
</reference>
<evidence type="ECO:0000256" key="2">
    <source>
        <dbReference type="ARBA" id="ARBA00006285"/>
    </source>
</evidence>
<dbReference type="EMBL" id="CP029600">
    <property type="protein sequence ID" value="AWO01133.1"/>
    <property type="molecule type" value="Genomic_DNA"/>
</dbReference>
<organism evidence="9 10">
    <name type="scientific">Chitinophaga alhagiae</name>
    <dbReference type="NCBI Taxonomy" id="2203219"/>
    <lineage>
        <taxon>Bacteria</taxon>
        <taxon>Pseudomonadati</taxon>
        <taxon>Bacteroidota</taxon>
        <taxon>Chitinophagia</taxon>
        <taxon>Chitinophagales</taxon>
        <taxon>Chitinophagaceae</taxon>
        <taxon>Chitinophaga</taxon>
    </lineage>
</organism>
<dbReference type="PANTHER" id="PTHR22600">
    <property type="entry name" value="BETA-HEXOSAMINIDASE"/>
    <property type="match status" value="1"/>
</dbReference>
<dbReference type="InterPro" id="IPR025705">
    <property type="entry name" value="Beta_hexosaminidase_sua/sub"/>
</dbReference>
<accession>A0ABM6WAW9</accession>
<evidence type="ECO:0000313" key="10">
    <source>
        <dbReference type="Proteomes" id="UP000246099"/>
    </source>
</evidence>
<sequence>MMIRRLLTLLLPFAAHAQPALIPAPQQVSWDAGHFEKAACRYLLPADDMFRREVRLLQTLFPQARMAQGSNNYVVVRRGGNRPEGYTLQVHPDSIVITAQDAAGAFYAIQTLQQLARGNSKIPACRITDWPAFAWRGYMVDVGRNYQSMPLLKQQIDVMARYKLNVFHFHPTEDVAWRLACRQYPQLTAPEHMTRNKGKFYSEADMRELIAYCRDRYITLVPEIDMPGHSTAFRRAMKTDMQSDTGLAIVKSILREFCATYDVPYIHIGGDEVHISNRQFLPEVTALLHSLGKQTIGWSPGGNLHPGTLRQLWMNDGATDTSLQYVDSRHLYLNHMDPLETVATLFFREIDTAMKGATLCLWHDRKVRHEDDLLRMNAVYPGIPAFSERVWKGGGYPGWAAAIGAPGTAKATSFAAFEQRLLQHRQRYFSTLSFPYAAQSALVWDLYGPFRNNGDLARDFDTTGAPALQTVGGTVILRHWWAPKVTGALPAPEENTTWYAYTRIWRNKAGPEKFWIGFNNFSRSPNTDSPPARAWDNRHSAVWVNGSLVPPPHWKRAGQKGDSEIPLVDEGYEYRAPVIIPLRKGWNTVKIKAPVGSFKGPDWHNPVKWMFTFIPAP</sequence>
<dbReference type="PANTHER" id="PTHR22600:SF57">
    <property type="entry name" value="BETA-N-ACETYLHEXOSAMINIDASE"/>
    <property type="match status" value="1"/>
</dbReference>
<evidence type="ECO:0000256" key="1">
    <source>
        <dbReference type="ARBA" id="ARBA00001231"/>
    </source>
</evidence>
<proteinExistence type="inferred from homology"/>
<dbReference type="Gene3D" id="3.20.20.80">
    <property type="entry name" value="Glycosidases"/>
    <property type="match status" value="1"/>
</dbReference>
<evidence type="ECO:0000256" key="3">
    <source>
        <dbReference type="ARBA" id="ARBA00012663"/>
    </source>
</evidence>
<evidence type="ECO:0000256" key="5">
    <source>
        <dbReference type="ARBA" id="ARBA00023295"/>
    </source>
</evidence>
<dbReference type="Proteomes" id="UP000246099">
    <property type="component" value="Chromosome"/>
</dbReference>
<evidence type="ECO:0000313" key="9">
    <source>
        <dbReference type="EMBL" id="AWO01133.1"/>
    </source>
</evidence>
<gene>
    <name evidence="9" type="ORF">DLD77_05230</name>
</gene>
<dbReference type="InterPro" id="IPR017853">
    <property type="entry name" value="GH"/>
</dbReference>
<evidence type="ECO:0000256" key="6">
    <source>
        <dbReference type="SAM" id="SignalP"/>
    </source>
</evidence>
<dbReference type="InterPro" id="IPR015883">
    <property type="entry name" value="Glyco_hydro_20_cat"/>
</dbReference>
<dbReference type="InterPro" id="IPR015882">
    <property type="entry name" value="HEX_bac_N"/>
</dbReference>
<dbReference type="Gene3D" id="3.30.379.10">
    <property type="entry name" value="Chitobiase/beta-hexosaminidase domain 2-like"/>
    <property type="match status" value="1"/>
</dbReference>
<dbReference type="Pfam" id="PF00728">
    <property type="entry name" value="Glyco_hydro_20"/>
    <property type="match status" value="1"/>
</dbReference>
<evidence type="ECO:0000256" key="4">
    <source>
        <dbReference type="ARBA" id="ARBA00022801"/>
    </source>
</evidence>
<evidence type="ECO:0000259" key="8">
    <source>
        <dbReference type="Pfam" id="PF02838"/>
    </source>
</evidence>
<name>A0ABM6WAW9_9BACT</name>
<keyword evidence="5" id="KW-0326">Glycosidase</keyword>
<keyword evidence="4" id="KW-0378">Hydrolase</keyword>
<comment type="similarity">
    <text evidence="2">Belongs to the glycosyl hydrolase 20 family.</text>
</comment>
<dbReference type="SUPFAM" id="SSF51445">
    <property type="entry name" value="(Trans)glycosidases"/>
    <property type="match status" value="1"/>
</dbReference>
<feature type="domain" description="Beta-hexosaminidase bacterial type N-terminal" evidence="8">
    <location>
        <begin position="18"/>
        <end position="130"/>
    </location>
</feature>
<keyword evidence="6" id="KW-0732">Signal</keyword>